<evidence type="ECO:0000313" key="2">
    <source>
        <dbReference type="Proteomes" id="UP001301216"/>
    </source>
</evidence>
<dbReference type="RefSeq" id="WP_265983410.1">
    <property type="nucleotide sequence ID" value="NZ_JAPHAV010000001.1"/>
</dbReference>
<dbReference type="EMBL" id="JAPHAV010000001">
    <property type="protein sequence ID" value="MCX2696166.1"/>
    <property type="molecule type" value="Genomic_DNA"/>
</dbReference>
<evidence type="ECO:0000313" key="1">
    <source>
        <dbReference type="EMBL" id="MCX2696166.1"/>
    </source>
</evidence>
<protein>
    <submittedName>
        <fullName evidence="1">Uncharacterized protein</fullName>
    </submittedName>
</protein>
<organism evidence="1 2">
    <name type="scientific">Ochrobactrum chromiisoli</name>
    <dbReference type="NCBI Taxonomy" id="2993941"/>
    <lineage>
        <taxon>Bacteria</taxon>
        <taxon>Pseudomonadati</taxon>
        <taxon>Pseudomonadota</taxon>
        <taxon>Alphaproteobacteria</taxon>
        <taxon>Hyphomicrobiales</taxon>
        <taxon>Brucellaceae</taxon>
        <taxon>Brucella/Ochrobactrum group</taxon>
        <taxon>Ochrobactrum</taxon>
    </lineage>
</organism>
<keyword evidence="2" id="KW-1185">Reference proteome</keyword>
<accession>A0ABT3QKN8</accession>
<comment type="caution">
    <text evidence="1">The sequence shown here is derived from an EMBL/GenBank/DDBJ whole genome shotgun (WGS) entry which is preliminary data.</text>
</comment>
<sequence length="76" mass="8878">MSIETQLTYTKETLFKPTSSVKETIAARIDRTARAIQQVEMDARIEKTLRLRNARMEYEQTIVLPVAKKKKTRKSH</sequence>
<proteinExistence type="predicted"/>
<gene>
    <name evidence="1" type="ORF">OPR82_05165</name>
</gene>
<reference evidence="1 2" key="1">
    <citation type="submission" date="2022-11" db="EMBL/GenBank/DDBJ databases">
        <title>Brucella sp. YY2X, whole genome shotgun sequencing project.</title>
        <authorList>
            <person name="Yang Y."/>
        </authorList>
    </citation>
    <scope>NUCLEOTIDE SEQUENCE [LARGE SCALE GENOMIC DNA]</scope>
    <source>
        <strain evidence="1 2">YY2X</strain>
    </source>
</reference>
<dbReference type="Proteomes" id="UP001301216">
    <property type="component" value="Unassembled WGS sequence"/>
</dbReference>
<name>A0ABT3QKN8_9HYPH</name>